<evidence type="ECO:0000259" key="6">
    <source>
        <dbReference type="PROSITE" id="PS50111"/>
    </source>
</evidence>
<dbReference type="Proteomes" id="UP001595897">
    <property type="component" value="Unassembled WGS sequence"/>
</dbReference>
<dbReference type="CDD" id="cd11386">
    <property type="entry name" value="MCP_signal"/>
    <property type="match status" value="1"/>
</dbReference>
<organism evidence="8 9">
    <name type="scientific">Glaciecola siphonariae</name>
    <dbReference type="NCBI Taxonomy" id="521012"/>
    <lineage>
        <taxon>Bacteria</taxon>
        <taxon>Pseudomonadati</taxon>
        <taxon>Pseudomonadota</taxon>
        <taxon>Gammaproteobacteria</taxon>
        <taxon>Alteromonadales</taxon>
        <taxon>Alteromonadaceae</taxon>
        <taxon>Glaciecola</taxon>
    </lineage>
</organism>
<proteinExistence type="inferred from homology"/>
<evidence type="ECO:0000256" key="1">
    <source>
        <dbReference type="ARBA" id="ARBA00004370"/>
    </source>
</evidence>
<dbReference type="SMART" id="SM00283">
    <property type="entry name" value="MA"/>
    <property type="match status" value="1"/>
</dbReference>
<gene>
    <name evidence="8" type="ORF">ACFO4O_13020</name>
</gene>
<dbReference type="PROSITE" id="PS50111">
    <property type="entry name" value="CHEMOTAXIS_TRANSDUC_2"/>
    <property type="match status" value="1"/>
</dbReference>
<comment type="caution">
    <text evidence="8">The sequence shown here is derived from an EMBL/GenBank/DDBJ whole genome shotgun (WGS) entry which is preliminary data.</text>
</comment>
<evidence type="ECO:0000256" key="4">
    <source>
        <dbReference type="PROSITE-ProRule" id="PRU00284"/>
    </source>
</evidence>
<protein>
    <submittedName>
        <fullName evidence="8">Methyl-accepting chemotaxis protein</fullName>
    </submittedName>
</protein>
<feature type="domain" description="Methyl-accepting transducer" evidence="6">
    <location>
        <begin position="285"/>
        <end position="521"/>
    </location>
</feature>
<comment type="subcellular location">
    <subcellularLocation>
        <location evidence="1">Membrane</location>
    </subcellularLocation>
</comment>
<dbReference type="EMBL" id="JBHSGU010000005">
    <property type="protein sequence ID" value="MFC4701088.1"/>
    <property type="molecule type" value="Genomic_DNA"/>
</dbReference>
<dbReference type="InterPro" id="IPR003660">
    <property type="entry name" value="HAMP_dom"/>
</dbReference>
<accession>A0ABV9M070</accession>
<dbReference type="InterPro" id="IPR004090">
    <property type="entry name" value="Chemotax_Me-accpt_rcpt"/>
</dbReference>
<feature type="transmembrane region" description="Helical" evidence="5">
    <location>
        <begin position="31"/>
        <end position="50"/>
    </location>
</feature>
<evidence type="ECO:0000256" key="2">
    <source>
        <dbReference type="ARBA" id="ARBA00023224"/>
    </source>
</evidence>
<keyword evidence="5" id="KW-0472">Membrane</keyword>
<dbReference type="PANTHER" id="PTHR32089">
    <property type="entry name" value="METHYL-ACCEPTING CHEMOTAXIS PROTEIN MCPB"/>
    <property type="match status" value="1"/>
</dbReference>
<sequence length="557" mass="59658">MLKLNTLDSLSGYVMNVFTSFLARLSIAQKLFAIPGMAILSFVVFVGFTASTASTNVKLLEDARELQFPALLASRNALVNMENVKSSLSAAVTTGDEESLTKAKAEANTTIENLEAIRTLDQNLANDVAPILSDFARYFDVAYGVSESMVNNTADFSKLADLTQEMNDYFDAATGALTKFSQSQLEEFEAAIETSNVAAKRLSQVGIFMGLITAIVLLAVAIPIVRNLRSSILNVVNSLKDIAQEDGDLTVRIRTANKDEIGDLVHWFNQFVEKLQNVVRDIGNASQPLAALADNLNQVSTNARTTISAQQMSAADAKAAVDDMTTSVNAVAASANEAAQAATEASGAADDGQRVVNQTVSSIQVLASRVDETAVVIKKLEEDSNQVGVVLDVIKGIAEQTNLLALNAAIEAARAGEQGRGFAVVADEVRTLASRTQKSTEEIQTTIEQLQTAARSAVTVMAKGTEQASLSVDEANKAGSSLGAITQTISRITLMNDQIAKSTGEQQTVAQSISHNVDEINNRTEDTASSSEKLTHVSHELEQLSEDFSRIMRQFKY</sequence>
<reference evidence="9" key="1">
    <citation type="journal article" date="2019" name="Int. J. Syst. Evol. Microbiol.">
        <title>The Global Catalogue of Microorganisms (GCM) 10K type strain sequencing project: providing services to taxonomists for standard genome sequencing and annotation.</title>
        <authorList>
            <consortium name="The Broad Institute Genomics Platform"/>
            <consortium name="The Broad Institute Genome Sequencing Center for Infectious Disease"/>
            <person name="Wu L."/>
            <person name="Ma J."/>
        </authorList>
    </citation>
    <scope>NUCLEOTIDE SEQUENCE [LARGE SCALE GENOMIC DNA]</scope>
    <source>
        <strain evidence="9">KACC 12507</strain>
    </source>
</reference>
<name>A0ABV9M070_9ALTE</name>
<keyword evidence="5" id="KW-1133">Transmembrane helix</keyword>
<feature type="transmembrane region" description="Helical" evidence="5">
    <location>
        <begin position="205"/>
        <end position="225"/>
    </location>
</feature>
<dbReference type="SMART" id="SM00304">
    <property type="entry name" value="HAMP"/>
    <property type="match status" value="2"/>
</dbReference>
<dbReference type="SUPFAM" id="SSF58104">
    <property type="entry name" value="Methyl-accepting chemotaxis protein (MCP) signaling domain"/>
    <property type="match status" value="1"/>
</dbReference>
<evidence type="ECO:0000256" key="5">
    <source>
        <dbReference type="SAM" id="Phobius"/>
    </source>
</evidence>
<evidence type="ECO:0000313" key="8">
    <source>
        <dbReference type="EMBL" id="MFC4701088.1"/>
    </source>
</evidence>
<dbReference type="Pfam" id="PF00672">
    <property type="entry name" value="HAMP"/>
    <property type="match status" value="1"/>
</dbReference>
<evidence type="ECO:0000259" key="7">
    <source>
        <dbReference type="PROSITE" id="PS50885"/>
    </source>
</evidence>
<dbReference type="PROSITE" id="PS50885">
    <property type="entry name" value="HAMP"/>
    <property type="match status" value="1"/>
</dbReference>
<comment type="similarity">
    <text evidence="3">Belongs to the methyl-accepting chemotaxis (MCP) protein family.</text>
</comment>
<dbReference type="RefSeq" id="WP_382409210.1">
    <property type="nucleotide sequence ID" value="NZ_JBHSGU010000005.1"/>
</dbReference>
<feature type="domain" description="HAMP" evidence="7">
    <location>
        <begin position="226"/>
        <end position="280"/>
    </location>
</feature>
<keyword evidence="2 4" id="KW-0807">Transducer</keyword>
<dbReference type="PANTHER" id="PTHR32089:SF112">
    <property type="entry name" value="LYSOZYME-LIKE PROTEIN-RELATED"/>
    <property type="match status" value="1"/>
</dbReference>
<evidence type="ECO:0000256" key="3">
    <source>
        <dbReference type="ARBA" id="ARBA00029447"/>
    </source>
</evidence>
<keyword evidence="5" id="KW-0812">Transmembrane</keyword>
<evidence type="ECO:0000313" key="9">
    <source>
        <dbReference type="Proteomes" id="UP001595897"/>
    </source>
</evidence>
<dbReference type="CDD" id="cd06225">
    <property type="entry name" value="HAMP"/>
    <property type="match status" value="1"/>
</dbReference>
<dbReference type="InterPro" id="IPR004089">
    <property type="entry name" value="MCPsignal_dom"/>
</dbReference>
<dbReference type="Gene3D" id="1.10.287.950">
    <property type="entry name" value="Methyl-accepting chemotaxis protein"/>
    <property type="match status" value="1"/>
</dbReference>
<keyword evidence="9" id="KW-1185">Reference proteome</keyword>
<dbReference type="Pfam" id="PF00015">
    <property type="entry name" value="MCPsignal"/>
    <property type="match status" value="1"/>
</dbReference>
<dbReference type="PRINTS" id="PR00260">
    <property type="entry name" value="CHEMTRNSDUCR"/>
</dbReference>